<evidence type="ECO:0000313" key="1">
    <source>
        <dbReference type="EMBL" id="DAD79226.1"/>
    </source>
</evidence>
<reference evidence="1" key="1">
    <citation type="journal article" date="2021" name="Proc. Natl. Acad. Sci. U.S.A.">
        <title>A Catalog of Tens of Thousands of Viruses from Human Metagenomes Reveals Hidden Associations with Chronic Diseases.</title>
        <authorList>
            <person name="Tisza M.J."/>
            <person name="Buck C.B."/>
        </authorList>
    </citation>
    <scope>NUCLEOTIDE SEQUENCE</scope>
    <source>
        <strain evidence="1">CtTrb4</strain>
    </source>
</reference>
<sequence>MTVIQCKIRRFATIQSDFGHIWEQEAASSSLATPI</sequence>
<accession>A0A8S5MAE6</accession>
<organism evidence="1">
    <name type="scientific">Siphoviridae sp. ctTrb4</name>
    <dbReference type="NCBI Taxonomy" id="2826349"/>
    <lineage>
        <taxon>Viruses</taxon>
        <taxon>Duplodnaviria</taxon>
        <taxon>Heunggongvirae</taxon>
        <taxon>Uroviricota</taxon>
        <taxon>Caudoviricetes</taxon>
    </lineage>
</organism>
<protein>
    <submittedName>
        <fullName evidence="1">Uncharacterized protein</fullName>
    </submittedName>
</protein>
<name>A0A8S5MAE6_9CAUD</name>
<dbReference type="EMBL" id="BK014861">
    <property type="protein sequence ID" value="DAD79226.1"/>
    <property type="molecule type" value="Genomic_DNA"/>
</dbReference>
<proteinExistence type="predicted"/>